<keyword evidence="3" id="KW-1185">Reference proteome</keyword>
<dbReference type="OrthoDB" id="291666at2"/>
<dbReference type="Proteomes" id="UP000319557">
    <property type="component" value="Chromosome"/>
</dbReference>
<accession>A0A517LTR4</accession>
<gene>
    <name evidence="2" type="ORF">EC9_01790</name>
</gene>
<keyword evidence="1" id="KW-0472">Membrane</keyword>
<evidence type="ECO:0000256" key="1">
    <source>
        <dbReference type="SAM" id="Phobius"/>
    </source>
</evidence>
<sequence>MADPQEIEGEEEATPAAPKSKKLVIVGFVSAVVVIETLLFFFMVPSADEVAAMAESQLIEEVQNESEVEIQKEDDEKKVIEFQLGPFGETFSPLGTERQYAVEFRLFGTLRQKNKELMTKEFEEKEGRLQHGIRMVVRNSRLEELQDNQLGLIERRILTTCNALLEEPILLSVGFKQYKVREE</sequence>
<evidence type="ECO:0000313" key="2">
    <source>
        <dbReference type="EMBL" id="QDS86021.1"/>
    </source>
</evidence>
<feature type="transmembrane region" description="Helical" evidence="1">
    <location>
        <begin position="23"/>
        <end position="44"/>
    </location>
</feature>
<dbReference type="KEGG" id="ruv:EC9_01790"/>
<organism evidence="2 3">
    <name type="scientific">Rosistilla ulvae</name>
    <dbReference type="NCBI Taxonomy" id="1930277"/>
    <lineage>
        <taxon>Bacteria</taxon>
        <taxon>Pseudomonadati</taxon>
        <taxon>Planctomycetota</taxon>
        <taxon>Planctomycetia</taxon>
        <taxon>Pirellulales</taxon>
        <taxon>Pirellulaceae</taxon>
        <taxon>Rosistilla</taxon>
    </lineage>
</organism>
<keyword evidence="1" id="KW-1133">Transmembrane helix</keyword>
<protein>
    <recommendedName>
        <fullName evidence="4">Flagellar protein FliL</fullName>
    </recommendedName>
</protein>
<dbReference type="EMBL" id="CP036261">
    <property type="protein sequence ID" value="QDS86021.1"/>
    <property type="molecule type" value="Genomic_DNA"/>
</dbReference>
<dbReference type="AlphaFoldDB" id="A0A517LTR4"/>
<proteinExistence type="predicted"/>
<evidence type="ECO:0008006" key="4">
    <source>
        <dbReference type="Google" id="ProtNLM"/>
    </source>
</evidence>
<reference evidence="2 3" key="1">
    <citation type="submission" date="2019-02" db="EMBL/GenBank/DDBJ databases">
        <title>Deep-cultivation of Planctomycetes and their phenomic and genomic characterization uncovers novel biology.</title>
        <authorList>
            <person name="Wiegand S."/>
            <person name="Jogler M."/>
            <person name="Boedeker C."/>
            <person name="Pinto D."/>
            <person name="Vollmers J."/>
            <person name="Rivas-Marin E."/>
            <person name="Kohn T."/>
            <person name="Peeters S.H."/>
            <person name="Heuer A."/>
            <person name="Rast P."/>
            <person name="Oberbeckmann S."/>
            <person name="Bunk B."/>
            <person name="Jeske O."/>
            <person name="Meyerdierks A."/>
            <person name="Storesund J.E."/>
            <person name="Kallscheuer N."/>
            <person name="Luecker S."/>
            <person name="Lage O.M."/>
            <person name="Pohl T."/>
            <person name="Merkel B.J."/>
            <person name="Hornburger P."/>
            <person name="Mueller R.-W."/>
            <person name="Bruemmer F."/>
            <person name="Labrenz M."/>
            <person name="Spormann A.M."/>
            <person name="Op den Camp H."/>
            <person name="Overmann J."/>
            <person name="Amann R."/>
            <person name="Jetten M.S.M."/>
            <person name="Mascher T."/>
            <person name="Medema M.H."/>
            <person name="Devos D.P."/>
            <person name="Kaster A.-K."/>
            <person name="Ovreas L."/>
            <person name="Rohde M."/>
            <person name="Galperin M.Y."/>
            <person name="Jogler C."/>
        </authorList>
    </citation>
    <scope>NUCLEOTIDE SEQUENCE [LARGE SCALE GENOMIC DNA]</scope>
    <source>
        <strain evidence="2 3">EC9</strain>
    </source>
</reference>
<evidence type="ECO:0000313" key="3">
    <source>
        <dbReference type="Proteomes" id="UP000319557"/>
    </source>
</evidence>
<name>A0A517LTR4_9BACT</name>
<keyword evidence="1" id="KW-0812">Transmembrane</keyword>
<dbReference type="RefSeq" id="WP_145341545.1">
    <property type="nucleotide sequence ID" value="NZ_CP036261.1"/>
</dbReference>